<dbReference type="InterPro" id="IPR013783">
    <property type="entry name" value="Ig-like_fold"/>
</dbReference>
<evidence type="ECO:0000256" key="1">
    <source>
        <dbReference type="ARBA" id="ARBA00008061"/>
    </source>
</evidence>
<dbReference type="Gene3D" id="2.60.40.1180">
    <property type="entry name" value="Golgi alpha-mannosidase II"/>
    <property type="match status" value="1"/>
</dbReference>
<dbReference type="NCBIfam" id="TIGR02100">
    <property type="entry name" value="glgX_debranch"/>
    <property type="match status" value="1"/>
</dbReference>
<dbReference type="InterPro" id="IPR044505">
    <property type="entry name" value="GlgX_Isoamylase_N_E_set"/>
</dbReference>
<dbReference type="Gene3D" id="3.20.20.80">
    <property type="entry name" value="Glycosidases"/>
    <property type="match status" value="1"/>
</dbReference>
<keyword evidence="2 6" id="KW-0378">Hydrolase</keyword>
<evidence type="ECO:0000313" key="6">
    <source>
        <dbReference type="EMBL" id="NYI42131.1"/>
    </source>
</evidence>
<dbReference type="GO" id="GO:0005980">
    <property type="term" value="P:glycogen catabolic process"/>
    <property type="evidence" value="ECO:0007669"/>
    <property type="project" value="InterPro"/>
</dbReference>
<sequence>MPRRKTAPPVSATGPVPPAPDPFRLGVHPVDGGASVSVFAAHATGVDLCLFDDAGAETRVPLNGPSHGNWHGFIAGIAAGQRYGFRASGPWATKRGHRYNKAKLLLDPYGRGIDGLLSDSTAPGASVLNSNRDGTDSAPFMPRSVVMPSHDGPLPTPKPHTPWRDTVLYEAHVKGFTQLMPDVPEELRGTYAGLAHPASIKRLTDLGITTIELLPVHSSASEPHLDNLELSNYWGYSTLSFFAANASYATARAQAAGAAAVRDEFRGMVDLLHQAGLEVILDVVYNHTCEGGWGDRVVSWRGLDNFSYYRHNPMNPQHYDDVTGTGNTLDFSNPPVIKMALDSLRYWSDVMGVDGFRFDLAATLGRTMSGFSTNHPFLVALTTDPVLGSTKLIAEPWDLGMGGWQVGGFPSPMSEWNDRFRDYVRDYWLTFGAGIVGARNHATAPELATRLAGSADLFGHTEPYGMRGPMASINFVTAHDGFSAHDLTAYNSKHNEANGEHNRDGTDNNRSYNHGVEGPSDDAEVLRGRRRSLRNLMGTLLLSAGTPMILAGDEIAHTQGGNNNAYCQDNEISWINWETEPWQEHVRDTVAHLIALRKAHRVLRHTRFYDGVDEDPRDNLHRADSAWFTIDGEHEHEDWWEDPTTRVVQFMRSLSDPDAADSLLVINGSRVSASVTIPADDGAPWSLVWDSVWESPSERPADMVAPGSVTEMEHMTMRLYVTTPGQERR</sequence>
<keyword evidence="7" id="KW-1185">Reference proteome</keyword>
<dbReference type="InterPro" id="IPR004193">
    <property type="entry name" value="Glyco_hydro_13_N"/>
</dbReference>
<accession>A0A7Y9ZEW7</accession>
<organism evidence="6 7">
    <name type="scientific">Demequina lutea</name>
    <dbReference type="NCBI Taxonomy" id="431489"/>
    <lineage>
        <taxon>Bacteria</taxon>
        <taxon>Bacillati</taxon>
        <taxon>Actinomycetota</taxon>
        <taxon>Actinomycetes</taxon>
        <taxon>Micrococcales</taxon>
        <taxon>Demequinaceae</taxon>
        <taxon>Demequina</taxon>
    </lineage>
</organism>
<dbReference type="SMART" id="SM00642">
    <property type="entry name" value="Aamy"/>
    <property type="match status" value="1"/>
</dbReference>
<dbReference type="InterPro" id="IPR017853">
    <property type="entry name" value="GH"/>
</dbReference>
<dbReference type="CDD" id="cd02856">
    <property type="entry name" value="E_set_GDE_Isoamylase_N"/>
    <property type="match status" value="1"/>
</dbReference>
<dbReference type="InterPro" id="IPR011837">
    <property type="entry name" value="Glycogen_debranch_GlgX"/>
</dbReference>
<dbReference type="OrthoDB" id="3236218at2"/>
<feature type="region of interest" description="Disordered" evidence="4">
    <location>
        <begin position="1"/>
        <end position="23"/>
    </location>
</feature>
<dbReference type="EC" id="3.2.1.-" evidence="6"/>
<evidence type="ECO:0000256" key="4">
    <source>
        <dbReference type="SAM" id="MobiDB-lite"/>
    </source>
</evidence>
<dbReference type="Pfam" id="PF02922">
    <property type="entry name" value="CBM_48"/>
    <property type="match status" value="1"/>
</dbReference>
<dbReference type="Gene3D" id="2.60.40.10">
    <property type="entry name" value="Immunoglobulins"/>
    <property type="match status" value="1"/>
</dbReference>
<gene>
    <name evidence="6" type="ORF">BKA03_002250</name>
</gene>
<dbReference type="Pfam" id="PF00128">
    <property type="entry name" value="Alpha-amylase"/>
    <property type="match status" value="1"/>
</dbReference>
<evidence type="ECO:0000256" key="3">
    <source>
        <dbReference type="ARBA" id="ARBA00023295"/>
    </source>
</evidence>
<evidence type="ECO:0000259" key="5">
    <source>
        <dbReference type="SMART" id="SM00642"/>
    </source>
</evidence>
<dbReference type="SUPFAM" id="SSF51011">
    <property type="entry name" value="Glycosyl hydrolase domain"/>
    <property type="match status" value="1"/>
</dbReference>
<dbReference type="EMBL" id="JACBZO010000001">
    <property type="protein sequence ID" value="NYI42131.1"/>
    <property type="molecule type" value="Genomic_DNA"/>
</dbReference>
<dbReference type="GO" id="GO:0004135">
    <property type="term" value="F:amylo-alpha-1,6-glucosidase activity"/>
    <property type="evidence" value="ECO:0007669"/>
    <property type="project" value="InterPro"/>
</dbReference>
<dbReference type="InterPro" id="IPR013780">
    <property type="entry name" value="Glyco_hydro_b"/>
</dbReference>
<proteinExistence type="inferred from homology"/>
<dbReference type="SUPFAM" id="SSF81296">
    <property type="entry name" value="E set domains"/>
    <property type="match status" value="1"/>
</dbReference>
<dbReference type="PANTHER" id="PTHR43002">
    <property type="entry name" value="GLYCOGEN DEBRANCHING ENZYME"/>
    <property type="match status" value="1"/>
</dbReference>
<dbReference type="SUPFAM" id="SSF51445">
    <property type="entry name" value="(Trans)glycosidases"/>
    <property type="match status" value="1"/>
</dbReference>
<dbReference type="CDD" id="cd11326">
    <property type="entry name" value="AmyAc_Glg_debranch"/>
    <property type="match status" value="1"/>
</dbReference>
<keyword evidence="3 6" id="KW-0326">Glycosidase</keyword>
<evidence type="ECO:0000313" key="7">
    <source>
        <dbReference type="Proteomes" id="UP000547973"/>
    </source>
</evidence>
<name>A0A7Y9ZEW7_9MICO</name>
<reference evidence="6 7" key="1">
    <citation type="submission" date="2020-07" db="EMBL/GenBank/DDBJ databases">
        <title>Sequencing the genomes of 1000 actinobacteria strains.</title>
        <authorList>
            <person name="Klenk H.-P."/>
        </authorList>
    </citation>
    <scope>NUCLEOTIDE SEQUENCE [LARGE SCALE GENOMIC DNA]</scope>
    <source>
        <strain evidence="6 7">DSM 19970</strain>
    </source>
</reference>
<dbReference type="InterPro" id="IPR006047">
    <property type="entry name" value="GH13_cat_dom"/>
</dbReference>
<dbReference type="Proteomes" id="UP000547973">
    <property type="component" value="Unassembled WGS sequence"/>
</dbReference>
<dbReference type="InterPro" id="IPR014756">
    <property type="entry name" value="Ig_E-set"/>
</dbReference>
<dbReference type="RefSeq" id="WP_062074015.1">
    <property type="nucleotide sequence ID" value="NZ_BBRC01000002.1"/>
</dbReference>
<dbReference type="AlphaFoldDB" id="A0A7Y9ZEW7"/>
<comment type="similarity">
    <text evidence="1">Belongs to the glycosyl hydrolase 13 family.</text>
</comment>
<protein>
    <submittedName>
        <fullName evidence="6">Glycogen operon protein</fullName>
        <ecNumber evidence="6">3.2.1.-</ecNumber>
    </submittedName>
</protein>
<feature type="region of interest" description="Disordered" evidence="4">
    <location>
        <begin position="494"/>
        <end position="525"/>
    </location>
</feature>
<feature type="domain" description="Glycosyl hydrolase family 13 catalytic" evidence="5">
    <location>
        <begin position="178"/>
        <end position="597"/>
    </location>
</feature>
<evidence type="ECO:0000256" key="2">
    <source>
        <dbReference type="ARBA" id="ARBA00022801"/>
    </source>
</evidence>
<feature type="compositionally biased region" description="Basic and acidic residues" evidence="4">
    <location>
        <begin position="494"/>
        <end position="507"/>
    </location>
</feature>
<comment type="caution">
    <text evidence="6">The sequence shown here is derived from an EMBL/GenBank/DDBJ whole genome shotgun (WGS) entry which is preliminary data.</text>
</comment>